<keyword evidence="3" id="KW-0812">Transmembrane</keyword>
<dbReference type="PANTHER" id="PTHR37848">
    <property type="entry name" value="EXPRESSED PROTEIN"/>
    <property type="match status" value="1"/>
</dbReference>
<keyword evidence="3" id="KW-1133">Transmembrane helix</keyword>
<name>A0ABR2Y9J5_9PEZI</name>
<feature type="region of interest" description="Disordered" evidence="2">
    <location>
        <begin position="1"/>
        <end position="36"/>
    </location>
</feature>
<dbReference type="InterPro" id="IPR001765">
    <property type="entry name" value="Carbonic_anhydrase"/>
</dbReference>
<dbReference type="Gene3D" id="3.40.1050.10">
    <property type="entry name" value="Carbonic anhydrase"/>
    <property type="match status" value="1"/>
</dbReference>
<evidence type="ECO:0000313" key="5">
    <source>
        <dbReference type="Proteomes" id="UP001465668"/>
    </source>
</evidence>
<comment type="caution">
    <text evidence="4">The sequence shown here is derived from an EMBL/GenBank/DDBJ whole genome shotgun (WGS) entry which is preliminary data.</text>
</comment>
<reference evidence="4 5" key="1">
    <citation type="submission" date="2024-02" db="EMBL/GenBank/DDBJ databases">
        <title>First draft genome assembly of two strains of Seiridium cardinale.</title>
        <authorList>
            <person name="Emiliani G."/>
            <person name="Scali E."/>
        </authorList>
    </citation>
    <scope>NUCLEOTIDE SEQUENCE [LARGE SCALE GENOMIC DNA]</scope>
    <source>
        <strain evidence="4 5">BM-138-000479</strain>
    </source>
</reference>
<dbReference type="PANTHER" id="PTHR37848:SF1">
    <property type="entry name" value="SUN DOMAIN-CONTAINING PROTEIN"/>
    <property type="match status" value="1"/>
</dbReference>
<protein>
    <recommendedName>
        <fullName evidence="6">Carbonic anhydrase</fullName>
    </recommendedName>
</protein>
<feature type="transmembrane region" description="Helical" evidence="3">
    <location>
        <begin position="276"/>
        <end position="296"/>
    </location>
</feature>
<dbReference type="InterPro" id="IPR036874">
    <property type="entry name" value="Carbonic_anhydrase_sf"/>
</dbReference>
<sequence length="592" mass="66291">MGKLNAKSDGPAADAVSLHTNPGDNEGFPPYHDEDAPELNVDALDELPPVYSDALASSSSAAPAVAIPTHPQSSQYSTYLKDADTGAEFYIDSRLESPPELEKHIRFLATKPPRPYIKIVGTHQASKKKSDGKTENVKVTDFYVAIELTPYLYSNAQYGKSWTQLRTADNGENVRRGTVLKKRAPGSKQDLEVGGGPKPALEEWCHRFCASHAGLKTFTLQRQMTGFDFPKIKQELHSLVRSTNYRGHLEISLDTKDASVEIYNDARINRWRMISWLRFLFAITLLFIFSWPYLFFRTKRWEVAVAEWPFSRMADGSNREYVSISEDQWYNMWARAIMRAVLEKRQKVLDQADLRRAQEPDPSFESGNATVDSAVGFFRAGFQVRLTREDTMASPRIIPQLLERNAQYAKTHTPMPFIPEFPPEAQKPRVIVLACCDARVNPEAALGLKPGGNTMTVEAHDCVVADPVPHSEAIVIRNAGCDVPRSIADILLLSHVRPDIEELLIIQHTDCGVTYTTDEAIREGIKTIAPDHVEQIDNLSFGTFQNNLASVEERARKSVNFIKASPFIKKQLAENTVGAVYDIKTGKITRVA</sequence>
<keyword evidence="3" id="KW-0472">Membrane</keyword>
<organism evidence="4 5">
    <name type="scientific">Seiridium cardinale</name>
    <dbReference type="NCBI Taxonomy" id="138064"/>
    <lineage>
        <taxon>Eukaryota</taxon>
        <taxon>Fungi</taxon>
        <taxon>Dikarya</taxon>
        <taxon>Ascomycota</taxon>
        <taxon>Pezizomycotina</taxon>
        <taxon>Sordariomycetes</taxon>
        <taxon>Xylariomycetidae</taxon>
        <taxon>Amphisphaeriales</taxon>
        <taxon>Sporocadaceae</taxon>
        <taxon>Seiridium</taxon>
    </lineage>
</organism>
<comment type="similarity">
    <text evidence="1">Belongs to the beta-class carbonic anhydrase family.</text>
</comment>
<keyword evidence="5" id="KW-1185">Reference proteome</keyword>
<evidence type="ECO:0000256" key="2">
    <source>
        <dbReference type="SAM" id="MobiDB-lite"/>
    </source>
</evidence>
<dbReference type="EMBL" id="JARVKM010000001">
    <property type="protein sequence ID" value="KAK9783652.1"/>
    <property type="molecule type" value="Genomic_DNA"/>
</dbReference>
<evidence type="ECO:0000313" key="4">
    <source>
        <dbReference type="EMBL" id="KAK9783652.1"/>
    </source>
</evidence>
<evidence type="ECO:0000256" key="1">
    <source>
        <dbReference type="ARBA" id="ARBA00006217"/>
    </source>
</evidence>
<dbReference type="Pfam" id="PF00484">
    <property type="entry name" value="Pro_CA"/>
    <property type="match status" value="1"/>
</dbReference>
<accession>A0ABR2Y9J5</accession>
<dbReference type="SUPFAM" id="SSF53056">
    <property type="entry name" value="beta-carbonic anhydrase, cab"/>
    <property type="match status" value="1"/>
</dbReference>
<evidence type="ECO:0008006" key="6">
    <source>
        <dbReference type="Google" id="ProtNLM"/>
    </source>
</evidence>
<dbReference type="SMART" id="SM00947">
    <property type="entry name" value="Pro_CA"/>
    <property type="match status" value="1"/>
</dbReference>
<evidence type="ECO:0000256" key="3">
    <source>
        <dbReference type="SAM" id="Phobius"/>
    </source>
</evidence>
<dbReference type="Proteomes" id="UP001465668">
    <property type="component" value="Unassembled WGS sequence"/>
</dbReference>
<proteinExistence type="inferred from homology"/>
<gene>
    <name evidence="4" type="ORF">SCAR479_00211</name>
</gene>